<dbReference type="CDD" id="cd03353">
    <property type="entry name" value="LbH_GlmU_C"/>
    <property type="match status" value="1"/>
</dbReference>
<evidence type="ECO:0000256" key="14">
    <source>
        <dbReference type="ARBA" id="ARBA00023316"/>
    </source>
</evidence>
<dbReference type="GO" id="GO:0071555">
    <property type="term" value="P:cell wall organization"/>
    <property type="evidence" value="ECO:0007669"/>
    <property type="project" value="UniProtKB-KW"/>
</dbReference>
<dbReference type="RefSeq" id="WP_302929373.1">
    <property type="nucleotide sequence ID" value="NZ_JAJEPW010000037.1"/>
</dbReference>
<keyword evidence="12" id="KW-0511">Multifunctional enzyme</keyword>
<evidence type="ECO:0000256" key="3">
    <source>
        <dbReference type="ARBA" id="ARBA00007707"/>
    </source>
</evidence>
<dbReference type="GO" id="GO:0009252">
    <property type="term" value="P:peptidoglycan biosynthetic process"/>
    <property type="evidence" value="ECO:0007669"/>
    <property type="project" value="UniProtKB-KW"/>
</dbReference>
<organism evidence="18 19">
    <name type="scientific">Brotocaccenecus cirricatena</name>
    <dbReference type="NCBI Taxonomy" id="3064195"/>
    <lineage>
        <taxon>Bacteria</taxon>
        <taxon>Bacillati</taxon>
        <taxon>Bacillota</taxon>
        <taxon>Clostridia</taxon>
        <taxon>Eubacteriales</taxon>
        <taxon>Oscillospiraceae</taxon>
        <taxon>Brotocaccenecus</taxon>
    </lineage>
</organism>
<dbReference type="InterPro" id="IPR050065">
    <property type="entry name" value="GlmU-like"/>
</dbReference>
<evidence type="ECO:0000256" key="13">
    <source>
        <dbReference type="ARBA" id="ARBA00023315"/>
    </source>
</evidence>
<reference evidence="18" key="1">
    <citation type="submission" date="2021-10" db="EMBL/GenBank/DDBJ databases">
        <title>Anaerobic single-cell dispensing facilitates the cultivation of human gut bacteria.</title>
        <authorList>
            <person name="Afrizal A."/>
        </authorList>
    </citation>
    <scope>NUCLEOTIDE SEQUENCE</scope>
    <source>
        <strain evidence="18">CLA-AA-H272</strain>
    </source>
</reference>
<dbReference type="Pfam" id="PF00132">
    <property type="entry name" value="Hexapep"/>
    <property type="match status" value="2"/>
</dbReference>
<comment type="cofactor">
    <cofactor evidence="1">
        <name>Mg(2+)</name>
        <dbReference type="ChEBI" id="CHEBI:18420"/>
    </cofactor>
</comment>
<keyword evidence="19" id="KW-1185">Reference proteome</keyword>
<comment type="function">
    <text evidence="17">Catalyzes the last two sequential reactions in the de novo biosynthetic pathway for UDP-N-acetylglucosamine (UDP-GlcNAc). The C-terminal domain catalyzes the transfer of acetyl group from acetyl coenzyme A to glucosamine-1-phosphate (GlcN-1-P) to produce N-acetylglucosamine-1-phosphate (GlcNAc-1-P), which is converted into UDP-GlcNAc by the transfer of uridine 5-monophosphate (from uridine 5-triphosphate), a reaction catalyzed by the N-terminal domain.</text>
</comment>
<evidence type="ECO:0000256" key="1">
    <source>
        <dbReference type="ARBA" id="ARBA00001946"/>
    </source>
</evidence>
<evidence type="ECO:0000256" key="12">
    <source>
        <dbReference type="ARBA" id="ARBA00023268"/>
    </source>
</evidence>
<name>A0AAE3AGF8_9FIRM</name>
<dbReference type="InterPro" id="IPR029044">
    <property type="entry name" value="Nucleotide-diphossugar_trans"/>
</dbReference>
<dbReference type="EMBL" id="JAJEPW010000037">
    <property type="protein sequence ID" value="MCC2130152.1"/>
    <property type="molecule type" value="Genomic_DNA"/>
</dbReference>
<evidence type="ECO:0000256" key="4">
    <source>
        <dbReference type="ARBA" id="ARBA00007947"/>
    </source>
</evidence>
<evidence type="ECO:0000256" key="5">
    <source>
        <dbReference type="ARBA" id="ARBA00022490"/>
    </source>
</evidence>
<dbReference type="PANTHER" id="PTHR43584:SF3">
    <property type="entry name" value="BIFUNCTIONAL PROTEIN GLMU"/>
    <property type="match status" value="1"/>
</dbReference>
<evidence type="ECO:0000256" key="15">
    <source>
        <dbReference type="ARBA" id="ARBA00048247"/>
    </source>
</evidence>
<keyword evidence="7" id="KW-0548">Nucleotidyltransferase</keyword>
<dbReference type="SUPFAM" id="SSF51161">
    <property type="entry name" value="Trimeric LpxA-like enzymes"/>
    <property type="match status" value="1"/>
</dbReference>
<evidence type="ECO:0000313" key="19">
    <source>
        <dbReference type="Proteomes" id="UP001199319"/>
    </source>
</evidence>
<comment type="catalytic activity">
    <reaction evidence="16">
        <text>N-acetyl-alpha-D-glucosamine 1-phosphate + UTP + H(+) = UDP-N-acetyl-alpha-D-glucosamine + diphosphate</text>
        <dbReference type="Rhea" id="RHEA:13509"/>
        <dbReference type="ChEBI" id="CHEBI:15378"/>
        <dbReference type="ChEBI" id="CHEBI:33019"/>
        <dbReference type="ChEBI" id="CHEBI:46398"/>
        <dbReference type="ChEBI" id="CHEBI:57705"/>
        <dbReference type="ChEBI" id="CHEBI:57776"/>
        <dbReference type="EC" id="2.7.7.23"/>
    </reaction>
</comment>
<dbReference type="GO" id="GO:0003977">
    <property type="term" value="F:UDP-N-acetylglucosamine diphosphorylase activity"/>
    <property type="evidence" value="ECO:0007669"/>
    <property type="project" value="UniProtKB-EC"/>
</dbReference>
<keyword evidence="9" id="KW-0460">Magnesium</keyword>
<comment type="similarity">
    <text evidence="4">In the N-terminal section; belongs to the N-acetylglucosamine-1-phosphate uridyltransferase family.</text>
</comment>
<keyword evidence="14" id="KW-0961">Cell wall biogenesis/degradation</keyword>
<evidence type="ECO:0000256" key="10">
    <source>
        <dbReference type="ARBA" id="ARBA00022960"/>
    </source>
</evidence>
<comment type="caution">
    <text evidence="18">The sequence shown here is derived from an EMBL/GenBank/DDBJ whole genome shotgun (WGS) entry which is preliminary data.</text>
</comment>
<keyword evidence="10" id="KW-0133">Cell shape</keyword>
<accession>A0AAE3AGF8</accession>
<keyword evidence="6" id="KW-0808">Transferase</keyword>
<keyword evidence="5" id="KW-0963">Cytoplasm</keyword>
<dbReference type="GO" id="GO:0019134">
    <property type="term" value="F:glucosamine-1-phosphate N-acetyltransferase activity"/>
    <property type="evidence" value="ECO:0007669"/>
    <property type="project" value="UniProtKB-EC"/>
</dbReference>
<dbReference type="GO" id="GO:0006048">
    <property type="term" value="P:UDP-N-acetylglucosamine biosynthetic process"/>
    <property type="evidence" value="ECO:0007669"/>
    <property type="project" value="InterPro"/>
</dbReference>
<evidence type="ECO:0000256" key="11">
    <source>
        <dbReference type="ARBA" id="ARBA00022984"/>
    </source>
</evidence>
<dbReference type="InterPro" id="IPR011004">
    <property type="entry name" value="Trimer_LpxA-like_sf"/>
</dbReference>
<evidence type="ECO:0000256" key="8">
    <source>
        <dbReference type="ARBA" id="ARBA00022723"/>
    </source>
</evidence>
<dbReference type="AlphaFoldDB" id="A0AAE3AGF8"/>
<evidence type="ECO:0000256" key="6">
    <source>
        <dbReference type="ARBA" id="ARBA00022679"/>
    </source>
</evidence>
<dbReference type="InterPro" id="IPR001451">
    <property type="entry name" value="Hexapep"/>
</dbReference>
<evidence type="ECO:0000256" key="16">
    <source>
        <dbReference type="ARBA" id="ARBA00048493"/>
    </source>
</evidence>
<evidence type="ECO:0000256" key="9">
    <source>
        <dbReference type="ARBA" id="ARBA00022842"/>
    </source>
</evidence>
<proteinExistence type="inferred from homology"/>
<evidence type="ECO:0000313" key="18">
    <source>
        <dbReference type="EMBL" id="MCC2130152.1"/>
    </source>
</evidence>
<gene>
    <name evidence="18" type="ORF">LKD37_11635</name>
</gene>
<dbReference type="GO" id="GO:0046872">
    <property type="term" value="F:metal ion binding"/>
    <property type="evidence" value="ECO:0007669"/>
    <property type="project" value="UniProtKB-KW"/>
</dbReference>
<evidence type="ECO:0000256" key="7">
    <source>
        <dbReference type="ARBA" id="ARBA00022695"/>
    </source>
</evidence>
<evidence type="ECO:0000256" key="17">
    <source>
        <dbReference type="ARBA" id="ARBA00049628"/>
    </source>
</evidence>
<protein>
    <submittedName>
        <fullName evidence="18">Glucosamine-1-phosphate N-acetyltransferase</fullName>
    </submittedName>
</protein>
<dbReference type="PANTHER" id="PTHR43584">
    <property type="entry name" value="NUCLEOTIDYL TRANSFERASE"/>
    <property type="match status" value="1"/>
</dbReference>
<dbReference type="SUPFAM" id="SSF53448">
    <property type="entry name" value="Nucleotide-diphospho-sugar transferases"/>
    <property type="match status" value="1"/>
</dbReference>
<keyword evidence="11" id="KW-0573">Peptidoglycan synthesis</keyword>
<dbReference type="Proteomes" id="UP001199319">
    <property type="component" value="Unassembled WGS sequence"/>
</dbReference>
<dbReference type="GO" id="GO:0008360">
    <property type="term" value="P:regulation of cell shape"/>
    <property type="evidence" value="ECO:0007669"/>
    <property type="project" value="UniProtKB-KW"/>
</dbReference>
<sequence>MNCEIAIFDLKGALAPQDQPLMLQPVLFCPVLTWAAQELMDCGVQRYFIVCPEKWRQEVLDDLPGCDVTFFDHAEAALSAAGGDVVMVPGPVVPVYGPEDGRSVYAADSQVLLARLRAGTPLTDCPAEAAGVRSLWRPQALAPAFRPFDSAAALTAAMPDARELILRRLAENGVTVVDPAATYVDPRCSVAPGVTLLPGTILRGHTAVDRDSEIGPNSMLRDCRIGQRTTVNASQLNDSTVGSDTTVGPFTYVRPGCTIGDHCRVGDFVEVKNSVIGDGTKISHLTYVGDSDVGQRVNFGCGTVTTNYDGHKKFRCTIGDDVFLGCNTNLIAPVTVGDRAYTAAGSTVTDDVPDGALAIARARQTNKPGWADRLHSLWKKDK</sequence>
<comment type="similarity">
    <text evidence="3">In the C-terminal section; belongs to the transferase hexapeptide repeat family.</text>
</comment>
<dbReference type="Gene3D" id="2.160.10.10">
    <property type="entry name" value="Hexapeptide repeat proteins"/>
    <property type="match status" value="1"/>
</dbReference>
<keyword evidence="13" id="KW-0012">Acyltransferase</keyword>
<keyword evidence="8" id="KW-0479">Metal-binding</keyword>
<comment type="catalytic activity">
    <reaction evidence="15">
        <text>alpha-D-glucosamine 1-phosphate + acetyl-CoA = N-acetyl-alpha-D-glucosamine 1-phosphate + CoA + H(+)</text>
        <dbReference type="Rhea" id="RHEA:13725"/>
        <dbReference type="ChEBI" id="CHEBI:15378"/>
        <dbReference type="ChEBI" id="CHEBI:57287"/>
        <dbReference type="ChEBI" id="CHEBI:57288"/>
        <dbReference type="ChEBI" id="CHEBI:57776"/>
        <dbReference type="ChEBI" id="CHEBI:58516"/>
        <dbReference type="EC" id="2.3.1.157"/>
    </reaction>
</comment>
<dbReference type="InterPro" id="IPR038009">
    <property type="entry name" value="GlmU_C_LbH"/>
</dbReference>
<evidence type="ECO:0000256" key="2">
    <source>
        <dbReference type="ARBA" id="ARBA00004496"/>
    </source>
</evidence>
<dbReference type="GO" id="GO:0005737">
    <property type="term" value="C:cytoplasm"/>
    <property type="evidence" value="ECO:0007669"/>
    <property type="project" value="UniProtKB-SubCell"/>
</dbReference>
<comment type="subcellular location">
    <subcellularLocation>
        <location evidence="2">Cytoplasm</location>
    </subcellularLocation>
</comment>